<keyword evidence="1" id="KW-0805">Transcription regulation</keyword>
<dbReference type="InterPro" id="IPR010982">
    <property type="entry name" value="Lambda_DNA-bd_dom_sf"/>
</dbReference>
<evidence type="ECO:0000256" key="4">
    <source>
        <dbReference type="SAM" id="MobiDB-lite"/>
    </source>
</evidence>
<accession>W7C3Y9</accession>
<proteinExistence type="predicted"/>
<feature type="compositionally biased region" description="Basic and acidic residues" evidence="4">
    <location>
        <begin position="66"/>
        <end position="75"/>
    </location>
</feature>
<dbReference type="InterPro" id="IPR036286">
    <property type="entry name" value="LexA/Signal_pep-like_sf"/>
</dbReference>
<dbReference type="OrthoDB" id="194368at2"/>
<dbReference type="PANTHER" id="PTHR40661:SF3">
    <property type="entry name" value="FELS-1 PROPHAGE TRANSCRIPTIONAL REGULATOR"/>
    <property type="match status" value="1"/>
</dbReference>
<dbReference type="CDD" id="cd06529">
    <property type="entry name" value="S24_LexA-like"/>
    <property type="match status" value="1"/>
</dbReference>
<dbReference type="Pfam" id="PF00717">
    <property type="entry name" value="Peptidase_S24"/>
    <property type="match status" value="1"/>
</dbReference>
<dbReference type="EMBL" id="AODH01000078">
    <property type="protein sequence ID" value="EUJ34159.1"/>
    <property type="molecule type" value="Genomic_DNA"/>
</dbReference>
<gene>
    <name evidence="6" type="ORF">BCAMP_12668</name>
</gene>
<reference evidence="6 7" key="1">
    <citation type="submission" date="2012-12" db="EMBL/GenBank/DDBJ databases">
        <title>Novel taxa of Listeriaceae from agricultural environments in the United States.</title>
        <authorList>
            <person name="den Bakker H.C."/>
            <person name="Allred A."/>
            <person name="Warchocki S."/>
            <person name="Wright E.M."/>
            <person name="Burrell A."/>
            <person name="Nightingale K.K."/>
            <person name="Kephart D."/>
            <person name="Wiedmann M."/>
        </authorList>
    </citation>
    <scope>NUCLEOTIDE SEQUENCE [LARGE SCALE GENOMIC DNA]</scope>
    <source>
        <strain evidence="6 7">FSL F6-1037</strain>
    </source>
</reference>
<evidence type="ECO:0000256" key="1">
    <source>
        <dbReference type="ARBA" id="ARBA00023015"/>
    </source>
</evidence>
<name>W7C3Y9_9LIST</name>
<protein>
    <submittedName>
        <fullName evidence="6">XRE family transcriptional regulator</fullName>
    </submittedName>
</protein>
<dbReference type="STRING" id="1265861.BCAMP_12668"/>
<organism evidence="6 7">
    <name type="scientific">Brochothrix campestris FSL F6-1037</name>
    <dbReference type="NCBI Taxonomy" id="1265861"/>
    <lineage>
        <taxon>Bacteria</taxon>
        <taxon>Bacillati</taxon>
        <taxon>Bacillota</taxon>
        <taxon>Bacilli</taxon>
        <taxon>Bacillales</taxon>
        <taxon>Listeriaceae</taxon>
        <taxon>Brochothrix</taxon>
    </lineage>
</organism>
<evidence type="ECO:0000256" key="2">
    <source>
        <dbReference type="ARBA" id="ARBA00023125"/>
    </source>
</evidence>
<sequence length="231" mass="26043">MTIESKLKRLIEDKYDNIKNFSEKIDLPYTTVRSILQRGVMNSKVENIIKICDGLNIKSEQLLSSSEEKSTEKVSTKPTPIHRKGVGSTIKMPHYPSIAAGTLAEMESVEVWNVDKIDIPSVMLGSYSNSSDLFSMRVNGESMDKVIPDGAIIVVKPVENSSYKDGDIVVFSYNEEYSLKRYRPNMINEFVVFEPDSSNPNFKSIPVSKNDLYESNEVNIYGKVVFFSTTL</sequence>
<keyword evidence="2" id="KW-0238">DNA-binding</keyword>
<evidence type="ECO:0000313" key="7">
    <source>
        <dbReference type="Proteomes" id="UP000019243"/>
    </source>
</evidence>
<dbReference type="InterPro" id="IPR015927">
    <property type="entry name" value="Peptidase_S24_S26A/B/C"/>
</dbReference>
<dbReference type="GO" id="GO:0003677">
    <property type="term" value="F:DNA binding"/>
    <property type="evidence" value="ECO:0007669"/>
    <property type="project" value="UniProtKB-KW"/>
</dbReference>
<comment type="caution">
    <text evidence="6">The sequence shown here is derived from an EMBL/GenBank/DDBJ whole genome shotgun (WGS) entry which is preliminary data.</text>
</comment>
<dbReference type="SUPFAM" id="SSF51306">
    <property type="entry name" value="LexA/Signal peptidase"/>
    <property type="match status" value="1"/>
</dbReference>
<keyword evidence="7" id="KW-1185">Reference proteome</keyword>
<feature type="region of interest" description="Disordered" evidence="4">
    <location>
        <begin position="66"/>
        <end position="86"/>
    </location>
</feature>
<dbReference type="AlphaFoldDB" id="W7C3Y9"/>
<dbReference type="Gene3D" id="1.10.260.40">
    <property type="entry name" value="lambda repressor-like DNA-binding domains"/>
    <property type="match status" value="1"/>
</dbReference>
<dbReference type="Gene3D" id="2.10.109.10">
    <property type="entry name" value="Umud Fragment, subunit A"/>
    <property type="match status" value="1"/>
</dbReference>
<evidence type="ECO:0000259" key="5">
    <source>
        <dbReference type="Pfam" id="PF00717"/>
    </source>
</evidence>
<dbReference type="PANTHER" id="PTHR40661">
    <property type="match status" value="1"/>
</dbReference>
<keyword evidence="3" id="KW-0804">Transcription</keyword>
<evidence type="ECO:0000256" key="3">
    <source>
        <dbReference type="ARBA" id="ARBA00023163"/>
    </source>
</evidence>
<dbReference type="InterPro" id="IPR039418">
    <property type="entry name" value="LexA-like"/>
</dbReference>
<dbReference type="Proteomes" id="UP000019243">
    <property type="component" value="Unassembled WGS sequence"/>
</dbReference>
<dbReference type="RefSeq" id="WP_051457081.1">
    <property type="nucleotide sequence ID" value="NZ_AODH01000078.1"/>
</dbReference>
<evidence type="ECO:0000313" key="6">
    <source>
        <dbReference type="EMBL" id="EUJ34159.1"/>
    </source>
</evidence>
<feature type="domain" description="Peptidase S24/S26A/S26B/S26C" evidence="5">
    <location>
        <begin position="97"/>
        <end position="225"/>
    </location>
</feature>